<gene>
    <name evidence="9" type="ordered locus">Swol_2262</name>
</gene>
<evidence type="ECO:0000256" key="7">
    <source>
        <dbReference type="RuleBase" id="RU003797"/>
    </source>
</evidence>
<dbReference type="PANTHER" id="PTHR30471">
    <property type="entry name" value="DNA REPAIR PROTEIN RADC"/>
    <property type="match status" value="1"/>
</dbReference>
<dbReference type="STRING" id="335541.Swol_2262"/>
<keyword evidence="3" id="KW-0479">Metal-binding</keyword>
<dbReference type="CDD" id="cd08071">
    <property type="entry name" value="MPN_DUF2466"/>
    <property type="match status" value="1"/>
</dbReference>
<dbReference type="InterPro" id="IPR037518">
    <property type="entry name" value="MPN"/>
</dbReference>
<evidence type="ECO:0000313" key="10">
    <source>
        <dbReference type="Proteomes" id="UP000001968"/>
    </source>
</evidence>
<dbReference type="GO" id="GO:0008237">
    <property type="term" value="F:metallopeptidase activity"/>
    <property type="evidence" value="ECO:0007669"/>
    <property type="project" value="UniProtKB-KW"/>
</dbReference>
<dbReference type="EMBL" id="CP000448">
    <property type="protein sequence ID" value="ABI69553.1"/>
    <property type="molecule type" value="Genomic_DNA"/>
</dbReference>
<protein>
    <submittedName>
        <fullName evidence="9">DNA repair proteins</fullName>
    </submittedName>
</protein>
<evidence type="ECO:0000256" key="6">
    <source>
        <dbReference type="ARBA" id="ARBA00023049"/>
    </source>
</evidence>
<dbReference type="InterPro" id="IPR010994">
    <property type="entry name" value="RuvA_2-like"/>
</dbReference>
<evidence type="ECO:0000256" key="4">
    <source>
        <dbReference type="ARBA" id="ARBA00022801"/>
    </source>
</evidence>
<dbReference type="AlphaFoldDB" id="Q0AUQ1"/>
<accession>Q0AUQ1</accession>
<evidence type="ECO:0000256" key="1">
    <source>
        <dbReference type="ARBA" id="ARBA00010243"/>
    </source>
</evidence>
<proteinExistence type="inferred from homology"/>
<keyword evidence="6" id="KW-0482">Metalloprotease</keyword>
<evidence type="ECO:0000256" key="3">
    <source>
        <dbReference type="ARBA" id="ARBA00022723"/>
    </source>
</evidence>
<name>Q0AUQ1_SYNWW</name>
<keyword evidence="2" id="KW-0645">Protease</keyword>
<dbReference type="eggNOG" id="COG2003">
    <property type="taxonomic scope" value="Bacteria"/>
</dbReference>
<dbReference type="PROSITE" id="PS50249">
    <property type="entry name" value="MPN"/>
    <property type="match status" value="1"/>
</dbReference>
<dbReference type="Pfam" id="PF04002">
    <property type="entry name" value="RadC"/>
    <property type="match status" value="1"/>
</dbReference>
<keyword evidence="10" id="KW-1185">Reference proteome</keyword>
<keyword evidence="5" id="KW-0862">Zinc</keyword>
<sequence>MTNYDNLQYLSNLELLSLTLRERPDSPVASNLNNLMEHPEQLINSTVEELTNIQGVGKKKALQLKATVELGRRLYQAPPKGKTIIKGPMDVSDLVQAQMRYLDREHFKAILLNRKNGILSVETISIGTLTSSMVHPREVFKPAIRKNAASVILVHNHPSGDPTPSREDIEITKRLSECGQLLGIEVLDHIIIGDGSWNSLKTSGLF</sequence>
<dbReference type="SUPFAM" id="SSF102712">
    <property type="entry name" value="JAB1/MPN domain"/>
    <property type="match status" value="1"/>
</dbReference>
<evidence type="ECO:0000313" key="9">
    <source>
        <dbReference type="EMBL" id="ABI69553.1"/>
    </source>
</evidence>
<dbReference type="InterPro" id="IPR025657">
    <property type="entry name" value="RadC_JAB"/>
</dbReference>
<dbReference type="Gene3D" id="3.40.140.10">
    <property type="entry name" value="Cytidine Deaminase, domain 2"/>
    <property type="match status" value="1"/>
</dbReference>
<comment type="similarity">
    <text evidence="1 7">Belongs to the UPF0758 family.</text>
</comment>
<dbReference type="GO" id="GO:0046872">
    <property type="term" value="F:metal ion binding"/>
    <property type="evidence" value="ECO:0007669"/>
    <property type="project" value="UniProtKB-KW"/>
</dbReference>
<dbReference type="NCBIfam" id="TIGR00608">
    <property type="entry name" value="radc"/>
    <property type="match status" value="1"/>
</dbReference>
<keyword evidence="4" id="KW-0378">Hydrolase</keyword>
<dbReference type="GO" id="GO:0006508">
    <property type="term" value="P:proteolysis"/>
    <property type="evidence" value="ECO:0007669"/>
    <property type="project" value="UniProtKB-KW"/>
</dbReference>
<dbReference type="KEGG" id="swo:Swol_2262"/>
<dbReference type="Proteomes" id="UP000001968">
    <property type="component" value="Chromosome"/>
</dbReference>
<dbReference type="PANTHER" id="PTHR30471:SF3">
    <property type="entry name" value="UPF0758 PROTEIN YEES-RELATED"/>
    <property type="match status" value="1"/>
</dbReference>
<evidence type="ECO:0000259" key="8">
    <source>
        <dbReference type="PROSITE" id="PS50249"/>
    </source>
</evidence>
<reference evidence="10" key="1">
    <citation type="journal article" date="2010" name="Environ. Microbiol.">
        <title>The genome of Syntrophomonas wolfei: new insights into syntrophic metabolism and biohydrogen production.</title>
        <authorList>
            <person name="Sieber J.R."/>
            <person name="Sims D.R."/>
            <person name="Han C."/>
            <person name="Kim E."/>
            <person name="Lykidis A."/>
            <person name="Lapidus A.L."/>
            <person name="McDonnald E."/>
            <person name="Rohlin L."/>
            <person name="Culley D.E."/>
            <person name="Gunsalus R."/>
            <person name="McInerney M.J."/>
        </authorList>
    </citation>
    <scope>NUCLEOTIDE SEQUENCE [LARGE SCALE GENOMIC DNA]</scope>
    <source>
        <strain evidence="10">DSM 2245B / Goettingen</strain>
    </source>
</reference>
<dbReference type="InterPro" id="IPR001405">
    <property type="entry name" value="UPF0758"/>
</dbReference>
<dbReference type="RefSeq" id="WP_011641637.1">
    <property type="nucleotide sequence ID" value="NC_008346.1"/>
</dbReference>
<dbReference type="InterPro" id="IPR020891">
    <property type="entry name" value="UPF0758_CS"/>
</dbReference>
<dbReference type="SUPFAM" id="SSF47781">
    <property type="entry name" value="RuvA domain 2-like"/>
    <property type="match status" value="1"/>
</dbReference>
<dbReference type="NCBIfam" id="NF000642">
    <property type="entry name" value="PRK00024.1"/>
    <property type="match status" value="1"/>
</dbReference>
<evidence type="ECO:0000256" key="2">
    <source>
        <dbReference type="ARBA" id="ARBA00022670"/>
    </source>
</evidence>
<evidence type="ECO:0000256" key="5">
    <source>
        <dbReference type="ARBA" id="ARBA00022833"/>
    </source>
</evidence>
<organism evidence="9 10">
    <name type="scientific">Syntrophomonas wolfei subsp. wolfei (strain DSM 2245B / Goettingen)</name>
    <dbReference type="NCBI Taxonomy" id="335541"/>
    <lineage>
        <taxon>Bacteria</taxon>
        <taxon>Bacillati</taxon>
        <taxon>Bacillota</taxon>
        <taxon>Clostridia</taxon>
        <taxon>Eubacteriales</taxon>
        <taxon>Syntrophomonadaceae</taxon>
        <taxon>Syntrophomonas</taxon>
    </lineage>
</organism>
<feature type="domain" description="MPN" evidence="8">
    <location>
        <begin position="84"/>
        <end position="206"/>
    </location>
</feature>
<dbReference type="PROSITE" id="PS01302">
    <property type="entry name" value="UPF0758"/>
    <property type="match status" value="1"/>
</dbReference>
<dbReference type="HOGENOM" id="CLU_073529_0_2_9"/>